<evidence type="ECO:0000256" key="2">
    <source>
        <dbReference type="ARBA" id="ARBA00022801"/>
    </source>
</evidence>
<dbReference type="InterPro" id="IPR015637">
    <property type="entry name" value="MUG/TDG"/>
</dbReference>
<accession>A0A0D0CLZ4</accession>
<evidence type="ECO:0000259" key="5">
    <source>
        <dbReference type="Pfam" id="PF03167"/>
    </source>
</evidence>
<dbReference type="InterPro" id="IPR005122">
    <property type="entry name" value="Uracil-DNA_glycosylase-like"/>
</dbReference>
<dbReference type="Gene3D" id="3.40.470.10">
    <property type="entry name" value="Uracil-DNA glycosylase-like domain"/>
    <property type="match status" value="1"/>
</dbReference>
<dbReference type="PANTHER" id="PTHR12159">
    <property type="entry name" value="G/T AND G/U MISMATCH-SPECIFIC DNA GLYCOSYLASE"/>
    <property type="match status" value="1"/>
</dbReference>
<feature type="compositionally biased region" description="Basic residues" evidence="4">
    <location>
        <begin position="92"/>
        <end position="101"/>
    </location>
</feature>
<evidence type="ECO:0000256" key="4">
    <source>
        <dbReference type="SAM" id="MobiDB-lite"/>
    </source>
</evidence>
<sequence length="327" mass="36473">MDEEREDLELLGEEKSRLRNFQISLSQFSFSDPHDKKPPVSASNSSQPSPAREGTNIVASGASPPRNTPSRKGKRPRTQDDVRVSESPSPSKRAKGKKPHRGYASPERYAHLNHLNDCLLESLDIMFCGINPGQRSAEIGHHFAHASNHFWKCLHLSGLTPERIPPTEDYTLPERYRLGLTNIVDRPTAEATELKDSEFKEGIVPFLSKVARYRPRIACFIGVRTGRIVLDHVMRGLPKTQRQGFLLGLQPYKIVYSNSECGSSEASKSPESSCISETLFYAVPSTSGKVQGYQIPDKVKLFSQLKTDLMKLKDGMLSTANFTVITC</sequence>
<dbReference type="Pfam" id="PF03167">
    <property type="entry name" value="UDG"/>
    <property type="match status" value="1"/>
</dbReference>
<evidence type="ECO:0000313" key="6">
    <source>
        <dbReference type="EMBL" id="KIK64039.1"/>
    </source>
</evidence>
<reference evidence="6 7" key="1">
    <citation type="submission" date="2014-04" db="EMBL/GenBank/DDBJ databases">
        <title>Evolutionary Origins and Diversification of the Mycorrhizal Mutualists.</title>
        <authorList>
            <consortium name="DOE Joint Genome Institute"/>
            <consortium name="Mycorrhizal Genomics Consortium"/>
            <person name="Kohler A."/>
            <person name="Kuo A."/>
            <person name="Nagy L.G."/>
            <person name="Floudas D."/>
            <person name="Copeland A."/>
            <person name="Barry K.W."/>
            <person name="Cichocki N."/>
            <person name="Veneault-Fourrey C."/>
            <person name="LaButti K."/>
            <person name="Lindquist E.A."/>
            <person name="Lipzen A."/>
            <person name="Lundell T."/>
            <person name="Morin E."/>
            <person name="Murat C."/>
            <person name="Riley R."/>
            <person name="Ohm R."/>
            <person name="Sun H."/>
            <person name="Tunlid A."/>
            <person name="Henrissat B."/>
            <person name="Grigoriev I.V."/>
            <person name="Hibbett D.S."/>
            <person name="Martin F."/>
        </authorList>
    </citation>
    <scope>NUCLEOTIDE SEQUENCE [LARGE SCALE GENOMIC DNA]</scope>
    <source>
        <strain evidence="6 7">FD-317 M1</strain>
    </source>
</reference>
<dbReference type="GO" id="GO:0004844">
    <property type="term" value="F:uracil DNA N-glycosylase activity"/>
    <property type="evidence" value="ECO:0007669"/>
    <property type="project" value="TreeGrafter"/>
</dbReference>
<proteinExistence type="predicted"/>
<dbReference type="GO" id="GO:0008263">
    <property type="term" value="F:pyrimidine-specific mismatch base pair DNA N-glycosylase activity"/>
    <property type="evidence" value="ECO:0007669"/>
    <property type="project" value="TreeGrafter"/>
</dbReference>
<keyword evidence="1" id="KW-0227">DNA damage</keyword>
<dbReference type="EMBL" id="KN834762">
    <property type="protein sequence ID" value="KIK64039.1"/>
    <property type="molecule type" value="Genomic_DNA"/>
</dbReference>
<evidence type="ECO:0000256" key="1">
    <source>
        <dbReference type="ARBA" id="ARBA00022763"/>
    </source>
</evidence>
<evidence type="ECO:0000313" key="7">
    <source>
        <dbReference type="Proteomes" id="UP000053593"/>
    </source>
</evidence>
<organism evidence="6 7">
    <name type="scientific">Collybiopsis luxurians FD-317 M1</name>
    <dbReference type="NCBI Taxonomy" id="944289"/>
    <lineage>
        <taxon>Eukaryota</taxon>
        <taxon>Fungi</taxon>
        <taxon>Dikarya</taxon>
        <taxon>Basidiomycota</taxon>
        <taxon>Agaricomycotina</taxon>
        <taxon>Agaricomycetes</taxon>
        <taxon>Agaricomycetidae</taxon>
        <taxon>Agaricales</taxon>
        <taxon>Marasmiineae</taxon>
        <taxon>Omphalotaceae</taxon>
        <taxon>Collybiopsis</taxon>
        <taxon>Collybiopsis luxurians</taxon>
    </lineage>
</organism>
<dbReference type="SUPFAM" id="SSF52141">
    <property type="entry name" value="Uracil-DNA glycosylase-like"/>
    <property type="match status" value="1"/>
</dbReference>
<dbReference type="GO" id="GO:0006285">
    <property type="term" value="P:base-excision repair, AP site formation"/>
    <property type="evidence" value="ECO:0007669"/>
    <property type="project" value="InterPro"/>
</dbReference>
<feature type="domain" description="Uracil-DNA glycosylase-like" evidence="5">
    <location>
        <begin position="122"/>
        <end position="236"/>
    </location>
</feature>
<keyword evidence="7" id="KW-1185">Reference proteome</keyword>
<evidence type="ECO:0000256" key="3">
    <source>
        <dbReference type="ARBA" id="ARBA00023204"/>
    </source>
</evidence>
<name>A0A0D0CLZ4_9AGAR</name>
<protein>
    <recommendedName>
        <fullName evidence="5">Uracil-DNA glycosylase-like domain-containing protein</fullName>
    </recommendedName>
</protein>
<dbReference type="InterPro" id="IPR036895">
    <property type="entry name" value="Uracil-DNA_glycosylase-like_sf"/>
</dbReference>
<keyword evidence="2" id="KW-0378">Hydrolase</keyword>
<dbReference type="Proteomes" id="UP000053593">
    <property type="component" value="Unassembled WGS sequence"/>
</dbReference>
<gene>
    <name evidence="6" type="ORF">GYMLUDRAFT_40269</name>
</gene>
<feature type="region of interest" description="Disordered" evidence="4">
    <location>
        <begin position="28"/>
        <end position="104"/>
    </location>
</feature>
<dbReference type="CDD" id="cd10028">
    <property type="entry name" value="UDG-F2_TDG_MUG"/>
    <property type="match status" value="1"/>
</dbReference>
<dbReference type="AlphaFoldDB" id="A0A0D0CLZ4"/>
<dbReference type="OrthoDB" id="565731at2759"/>
<keyword evidence="3" id="KW-0234">DNA repair</keyword>
<dbReference type="HOGENOM" id="CLU_042829_0_1_1"/>
<dbReference type="PANTHER" id="PTHR12159:SF9">
    <property type="entry name" value="G_T MISMATCH-SPECIFIC THYMINE DNA GLYCOSYLASE"/>
    <property type="match status" value="1"/>
</dbReference>